<feature type="binding site" evidence="8">
    <location>
        <begin position="132"/>
        <end position="133"/>
    </location>
    <ligand>
        <name>L-glutamine</name>
        <dbReference type="ChEBI" id="CHEBI:58359"/>
    </ligand>
</feature>
<evidence type="ECO:0000256" key="5">
    <source>
        <dbReference type="ARBA" id="ARBA00023239"/>
    </source>
</evidence>
<comment type="caution">
    <text evidence="9">The sequence shown here is derived from an EMBL/GenBank/DDBJ whole genome shotgun (WGS) entry which is preliminary data.</text>
</comment>
<gene>
    <name evidence="9" type="ORF">DD235_10640</name>
</gene>
<dbReference type="InterPro" id="IPR002161">
    <property type="entry name" value="PdxT/SNO"/>
</dbReference>
<comment type="similarity">
    <text evidence="1">Belongs to the glutaminase PdxT/SNO family.</text>
</comment>
<feature type="active site" description="Charge relay system" evidence="7">
    <location>
        <position position="170"/>
    </location>
</feature>
<evidence type="ECO:0000256" key="6">
    <source>
        <dbReference type="ARBA" id="ARBA00049534"/>
    </source>
</evidence>
<reference evidence="10" key="1">
    <citation type="submission" date="2018-05" db="EMBL/GenBank/DDBJ databases">
        <authorList>
            <person name="Li Y."/>
        </authorList>
    </citation>
    <scope>NUCLEOTIDE SEQUENCE [LARGE SCALE GENOMIC DNA]</scope>
    <source>
        <strain evidence="10">3d-2-2</strain>
    </source>
</reference>
<dbReference type="InterPro" id="IPR029062">
    <property type="entry name" value="Class_I_gatase-like"/>
</dbReference>
<dbReference type="PROSITE" id="PS01236">
    <property type="entry name" value="PDXT_SNO_1"/>
    <property type="match status" value="1"/>
</dbReference>
<evidence type="ECO:0000313" key="9">
    <source>
        <dbReference type="EMBL" id="PWF22755.1"/>
    </source>
</evidence>
<dbReference type="PANTHER" id="PTHR31559">
    <property type="entry name" value="PYRIDOXAL 5'-PHOSPHATE SYNTHASE SUBUNIT SNO"/>
    <property type="match status" value="1"/>
</dbReference>
<feature type="active site" description="Nucleophile" evidence="7">
    <location>
        <position position="77"/>
    </location>
</feature>
<dbReference type="EC" id="3.5.1.2" evidence="2"/>
<feature type="binding site" evidence="8">
    <location>
        <begin position="46"/>
        <end position="48"/>
    </location>
    <ligand>
        <name>L-glutamine</name>
        <dbReference type="ChEBI" id="CHEBI:58359"/>
    </ligand>
</feature>
<dbReference type="GO" id="GO:0042823">
    <property type="term" value="P:pyridoxal phosphate biosynthetic process"/>
    <property type="evidence" value="ECO:0007669"/>
    <property type="project" value="InterPro"/>
</dbReference>
<evidence type="ECO:0000256" key="8">
    <source>
        <dbReference type="PIRSR" id="PIRSR005639-2"/>
    </source>
</evidence>
<dbReference type="GO" id="GO:0016829">
    <property type="term" value="F:lyase activity"/>
    <property type="evidence" value="ECO:0007669"/>
    <property type="project" value="UniProtKB-KW"/>
</dbReference>
<dbReference type="PANTHER" id="PTHR31559:SF0">
    <property type="entry name" value="PYRIDOXAL 5'-PHOSPHATE SYNTHASE SUBUNIT SNO1-RELATED"/>
    <property type="match status" value="1"/>
</dbReference>
<protein>
    <recommendedName>
        <fullName evidence="2">glutaminase</fullName>
        <ecNumber evidence="2">3.5.1.2</ecNumber>
    </recommendedName>
</protein>
<dbReference type="GO" id="GO:0008614">
    <property type="term" value="P:pyridoxine metabolic process"/>
    <property type="evidence" value="ECO:0007669"/>
    <property type="project" value="TreeGrafter"/>
</dbReference>
<evidence type="ECO:0000256" key="1">
    <source>
        <dbReference type="ARBA" id="ARBA00008345"/>
    </source>
</evidence>
<organism evidence="9 10">
    <name type="scientific">Corticimicrobacter populi</name>
    <dbReference type="NCBI Taxonomy" id="2175229"/>
    <lineage>
        <taxon>Bacteria</taxon>
        <taxon>Pseudomonadati</taxon>
        <taxon>Pseudomonadota</taxon>
        <taxon>Betaproteobacteria</taxon>
        <taxon>Burkholderiales</taxon>
        <taxon>Alcaligenaceae</taxon>
        <taxon>Corticimicrobacter</taxon>
    </lineage>
</organism>
<keyword evidence="4" id="KW-0315">Glutamine amidotransferase</keyword>
<feature type="binding site" evidence="8">
    <location>
        <position position="103"/>
    </location>
    <ligand>
        <name>L-glutamine</name>
        <dbReference type="ChEBI" id="CHEBI:58359"/>
    </ligand>
</feature>
<accession>A0A2V1JWN8</accession>
<proteinExistence type="inferred from homology"/>
<dbReference type="Gene3D" id="3.40.50.880">
    <property type="match status" value="1"/>
</dbReference>
<keyword evidence="10" id="KW-1185">Reference proteome</keyword>
<dbReference type="Pfam" id="PF01174">
    <property type="entry name" value="SNO"/>
    <property type="match status" value="1"/>
</dbReference>
<comment type="catalytic activity">
    <reaction evidence="6">
        <text>L-glutamine + H2O = L-glutamate + NH4(+)</text>
        <dbReference type="Rhea" id="RHEA:15889"/>
        <dbReference type="ChEBI" id="CHEBI:15377"/>
        <dbReference type="ChEBI" id="CHEBI:28938"/>
        <dbReference type="ChEBI" id="CHEBI:29985"/>
        <dbReference type="ChEBI" id="CHEBI:58359"/>
        <dbReference type="EC" id="3.5.1.2"/>
    </reaction>
</comment>
<dbReference type="GO" id="GO:1903600">
    <property type="term" value="C:glutaminase complex"/>
    <property type="evidence" value="ECO:0007669"/>
    <property type="project" value="TreeGrafter"/>
</dbReference>
<keyword evidence="5" id="KW-0456">Lyase</keyword>
<feature type="active site" description="Charge relay system" evidence="7">
    <location>
        <position position="168"/>
    </location>
</feature>
<keyword evidence="3" id="KW-0378">Hydrolase</keyword>
<evidence type="ECO:0000256" key="3">
    <source>
        <dbReference type="ARBA" id="ARBA00022801"/>
    </source>
</evidence>
<dbReference type="AlphaFoldDB" id="A0A2V1JWN8"/>
<dbReference type="EMBL" id="QETA01000004">
    <property type="protein sequence ID" value="PWF22755.1"/>
    <property type="molecule type" value="Genomic_DNA"/>
</dbReference>
<evidence type="ECO:0000256" key="7">
    <source>
        <dbReference type="PIRSR" id="PIRSR005639-1"/>
    </source>
</evidence>
<dbReference type="PROSITE" id="PS51273">
    <property type="entry name" value="GATASE_TYPE_1"/>
    <property type="match status" value="1"/>
</dbReference>
<name>A0A2V1JWN8_9BURK</name>
<dbReference type="Proteomes" id="UP000245212">
    <property type="component" value="Unassembled WGS sequence"/>
</dbReference>
<dbReference type="InterPro" id="IPR021196">
    <property type="entry name" value="PdxT/SNO_CS"/>
</dbReference>
<sequence>MRIGVLALQGASEAHQRMLLGMGVAAPAVRRAEDLEGLDGLVLPGGESSTLLHFLAQDDFLPAVAGFVARRPCLGTCAGLILLARQVLPAQASLGLLDVTVRRNAYGRQRESHICHDNGSSWGDAALEMVFIRAPRIERCGPAVEILARRGQEPVLVRQGHLLGCAFHPELGRDTRVHQLLVDACRDGAVQGLDEAS</sequence>
<dbReference type="SUPFAM" id="SSF52317">
    <property type="entry name" value="Class I glutamine amidotransferase-like"/>
    <property type="match status" value="1"/>
</dbReference>
<dbReference type="NCBIfam" id="TIGR03800">
    <property type="entry name" value="PLP_synth_Pdx2"/>
    <property type="match status" value="1"/>
</dbReference>
<dbReference type="GO" id="GO:0005829">
    <property type="term" value="C:cytosol"/>
    <property type="evidence" value="ECO:0007669"/>
    <property type="project" value="TreeGrafter"/>
</dbReference>
<evidence type="ECO:0000256" key="2">
    <source>
        <dbReference type="ARBA" id="ARBA00012918"/>
    </source>
</evidence>
<evidence type="ECO:0000313" key="10">
    <source>
        <dbReference type="Proteomes" id="UP000245212"/>
    </source>
</evidence>
<dbReference type="PIRSF" id="PIRSF005639">
    <property type="entry name" value="Glut_amidoT_SNO"/>
    <property type="match status" value="1"/>
</dbReference>
<evidence type="ECO:0000256" key="4">
    <source>
        <dbReference type="ARBA" id="ARBA00022962"/>
    </source>
</evidence>
<dbReference type="GO" id="GO:0004359">
    <property type="term" value="F:glutaminase activity"/>
    <property type="evidence" value="ECO:0007669"/>
    <property type="project" value="UniProtKB-EC"/>
</dbReference>
<dbReference type="PROSITE" id="PS51130">
    <property type="entry name" value="PDXT_SNO_2"/>
    <property type="match status" value="1"/>
</dbReference>